<evidence type="ECO:0000259" key="8">
    <source>
        <dbReference type="SMART" id="SM01383"/>
    </source>
</evidence>
<evidence type="ECO:0000313" key="9">
    <source>
        <dbReference type="EMBL" id="OHA00248.1"/>
    </source>
</evidence>
<dbReference type="GO" id="GO:0015934">
    <property type="term" value="C:large ribosomal subunit"/>
    <property type="evidence" value="ECO:0007669"/>
    <property type="project" value="InterPro"/>
</dbReference>
<dbReference type="NCBIfam" id="TIGR01171">
    <property type="entry name" value="rplB_bact"/>
    <property type="match status" value="1"/>
</dbReference>
<dbReference type="STRING" id="1802270.A3C07_01840"/>
<dbReference type="HAMAP" id="MF_01320_B">
    <property type="entry name" value="Ribosomal_uL2_B"/>
    <property type="match status" value="1"/>
</dbReference>
<organism evidence="9 10">
    <name type="scientific">Candidatus Sungbacteria bacterium RIFCSPHIGHO2_02_FULL_47_11</name>
    <dbReference type="NCBI Taxonomy" id="1802270"/>
    <lineage>
        <taxon>Bacteria</taxon>
        <taxon>Candidatus Sungiibacteriota</taxon>
    </lineage>
</organism>
<dbReference type="GO" id="GO:0003735">
    <property type="term" value="F:structural constituent of ribosome"/>
    <property type="evidence" value="ECO:0007669"/>
    <property type="project" value="InterPro"/>
</dbReference>
<accession>A0A1G2KLC4</accession>
<keyword evidence="3 5" id="KW-0687">Ribonucleoprotein</keyword>
<feature type="region of interest" description="Disordered" evidence="6">
    <location>
        <begin position="220"/>
        <end position="251"/>
    </location>
</feature>
<name>A0A1G2KLC4_9BACT</name>
<dbReference type="Proteomes" id="UP000179023">
    <property type="component" value="Unassembled WGS sequence"/>
</dbReference>
<dbReference type="InterPro" id="IPR022666">
    <property type="entry name" value="Ribosomal_uL2_RNA-bd_dom"/>
</dbReference>
<dbReference type="Pfam" id="PF00181">
    <property type="entry name" value="Ribosomal_L2_N"/>
    <property type="match status" value="1"/>
</dbReference>
<evidence type="ECO:0000256" key="6">
    <source>
        <dbReference type="SAM" id="MobiDB-lite"/>
    </source>
</evidence>
<dbReference type="PANTHER" id="PTHR13691">
    <property type="entry name" value="RIBOSOMAL PROTEIN L2"/>
    <property type="match status" value="1"/>
</dbReference>
<evidence type="ECO:0000259" key="7">
    <source>
        <dbReference type="SMART" id="SM01382"/>
    </source>
</evidence>
<dbReference type="SMART" id="SM01382">
    <property type="entry name" value="Ribosomal_L2_C"/>
    <property type="match status" value="1"/>
</dbReference>
<keyword evidence="5" id="KW-0699">rRNA-binding</keyword>
<dbReference type="InterPro" id="IPR012340">
    <property type="entry name" value="NA-bd_OB-fold"/>
</dbReference>
<dbReference type="FunFam" id="2.30.30.30:FF:000001">
    <property type="entry name" value="50S ribosomal protein L2"/>
    <property type="match status" value="1"/>
</dbReference>
<comment type="caution">
    <text evidence="9">The sequence shown here is derived from an EMBL/GenBank/DDBJ whole genome shotgun (WGS) entry which is preliminary data.</text>
</comment>
<dbReference type="InterPro" id="IPR014722">
    <property type="entry name" value="Rib_uL2_dom2"/>
</dbReference>
<dbReference type="GO" id="GO:0016740">
    <property type="term" value="F:transferase activity"/>
    <property type="evidence" value="ECO:0007669"/>
    <property type="project" value="InterPro"/>
</dbReference>
<dbReference type="InterPro" id="IPR022671">
    <property type="entry name" value="Ribosomal_uL2_CS"/>
</dbReference>
<keyword evidence="5" id="KW-0694">RNA-binding</keyword>
<proteinExistence type="inferred from homology"/>
<dbReference type="SUPFAM" id="SSF50104">
    <property type="entry name" value="Translation proteins SH3-like domain"/>
    <property type="match status" value="1"/>
</dbReference>
<dbReference type="PIRSF" id="PIRSF002158">
    <property type="entry name" value="Ribosomal_L2"/>
    <property type="match status" value="1"/>
</dbReference>
<dbReference type="GO" id="GO:0002181">
    <property type="term" value="P:cytoplasmic translation"/>
    <property type="evidence" value="ECO:0007669"/>
    <property type="project" value="TreeGrafter"/>
</dbReference>
<evidence type="ECO:0000256" key="3">
    <source>
        <dbReference type="ARBA" id="ARBA00023274"/>
    </source>
</evidence>
<dbReference type="EMBL" id="MHQI01000022">
    <property type="protein sequence ID" value="OHA00248.1"/>
    <property type="molecule type" value="Genomic_DNA"/>
</dbReference>
<dbReference type="Gene3D" id="2.30.30.30">
    <property type="match status" value="1"/>
</dbReference>
<comment type="similarity">
    <text evidence="1 5">Belongs to the universal ribosomal protein uL2 family.</text>
</comment>
<comment type="function">
    <text evidence="5">One of the primary rRNA binding proteins. Required for association of the 30S and 50S subunits to form the 70S ribosome, for tRNA binding and peptide bond formation. It has been suggested to have peptidyltransferase activity; this is somewhat controversial. Makes several contacts with the 16S rRNA in the 70S ribosome.</text>
</comment>
<comment type="subunit">
    <text evidence="5">Part of the 50S ribosomal subunit. Forms a bridge to the 30S subunit in the 70S ribosome.</text>
</comment>
<dbReference type="Gene3D" id="4.10.950.10">
    <property type="entry name" value="Ribosomal protein L2, domain 3"/>
    <property type="match status" value="1"/>
</dbReference>
<reference evidence="9 10" key="1">
    <citation type="journal article" date="2016" name="Nat. Commun.">
        <title>Thousands of microbial genomes shed light on interconnected biogeochemical processes in an aquifer system.</title>
        <authorList>
            <person name="Anantharaman K."/>
            <person name="Brown C.T."/>
            <person name="Hug L.A."/>
            <person name="Sharon I."/>
            <person name="Castelle C.J."/>
            <person name="Probst A.J."/>
            <person name="Thomas B.C."/>
            <person name="Singh A."/>
            <person name="Wilkins M.J."/>
            <person name="Karaoz U."/>
            <person name="Brodie E.L."/>
            <person name="Williams K.H."/>
            <person name="Hubbard S.S."/>
            <person name="Banfield J.F."/>
        </authorList>
    </citation>
    <scope>NUCLEOTIDE SEQUENCE [LARGE SCALE GENOMIC DNA]</scope>
</reference>
<dbReference type="AlphaFoldDB" id="A0A1G2KLC4"/>
<gene>
    <name evidence="5" type="primary">rplB</name>
    <name evidence="9" type="ORF">A3C07_01840</name>
</gene>
<protein>
    <recommendedName>
        <fullName evidence="4 5">Large ribosomal subunit protein uL2</fullName>
    </recommendedName>
</protein>
<evidence type="ECO:0000256" key="5">
    <source>
        <dbReference type="HAMAP-Rule" id="MF_01320"/>
    </source>
</evidence>
<evidence type="ECO:0000256" key="1">
    <source>
        <dbReference type="ARBA" id="ARBA00005636"/>
    </source>
</evidence>
<evidence type="ECO:0000256" key="4">
    <source>
        <dbReference type="ARBA" id="ARBA00035242"/>
    </source>
</evidence>
<dbReference type="InterPro" id="IPR022669">
    <property type="entry name" value="Ribosomal_uL2_C"/>
</dbReference>
<dbReference type="FunFam" id="4.10.950.10:FF:000001">
    <property type="entry name" value="50S ribosomal protein L2"/>
    <property type="match status" value="1"/>
</dbReference>
<dbReference type="SUPFAM" id="SSF50249">
    <property type="entry name" value="Nucleic acid-binding proteins"/>
    <property type="match status" value="1"/>
</dbReference>
<dbReference type="PANTHER" id="PTHR13691:SF5">
    <property type="entry name" value="LARGE RIBOSOMAL SUBUNIT PROTEIN UL2M"/>
    <property type="match status" value="1"/>
</dbReference>
<feature type="domain" description="Large ribosomal subunit protein uL2 RNA-binding" evidence="8">
    <location>
        <begin position="41"/>
        <end position="117"/>
    </location>
</feature>
<sequence>MKKYNPTSPARRQMEVVDFKGVITRTEPFGPLVSGRKRAVGRNVFGRITTRHKGGGEKRLWREIDFLYDKVGIPARVESIEYDPNRTSFIALLSYRDGEKRYVLAPQGLRVGATVTTSEDAPLEVGNRLPLKKILIGTTVYNVELERGRGAQLARSAGVGAVVIAQEGTYTHLELPSKEMRMVRSENWASVGALSNPEHGFMTIGKAGRSRHMGVRPTVRGSAMNPVDHPHGGGEGKTLIGRRRGPATPWGKLARGVKTRKKGKKSNKFIISRRRK</sequence>
<dbReference type="Pfam" id="PF03947">
    <property type="entry name" value="Ribosomal_L2_C"/>
    <property type="match status" value="1"/>
</dbReference>
<dbReference type="GO" id="GO:0019843">
    <property type="term" value="F:rRNA binding"/>
    <property type="evidence" value="ECO:0007669"/>
    <property type="project" value="UniProtKB-UniRule"/>
</dbReference>
<dbReference type="InterPro" id="IPR005880">
    <property type="entry name" value="Ribosomal_uL2_bac/org-type"/>
</dbReference>
<dbReference type="InterPro" id="IPR014726">
    <property type="entry name" value="Ribosomal_uL2_dom3"/>
</dbReference>
<evidence type="ECO:0000313" key="10">
    <source>
        <dbReference type="Proteomes" id="UP000179023"/>
    </source>
</evidence>
<dbReference type="SMART" id="SM01383">
    <property type="entry name" value="Ribosomal_L2"/>
    <property type="match status" value="1"/>
</dbReference>
<feature type="domain" description="Large ribosomal subunit protein uL2 C-terminal" evidence="7">
    <location>
        <begin position="123"/>
        <end position="253"/>
    </location>
</feature>
<dbReference type="InterPro" id="IPR002171">
    <property type="entry name" value="Ribosomal_uL2"/>
</dbReference>
<evidence type="ECO:0000256" key="2">
    <source>
        <dbReference type="ARBA" id="ARBA00022980"/>
    </source>
</evidence>
<keyword evidence="2 5" id="KW-0689">Ribosomal protein</keyword>
<dbReference type="InterPro" id="IPR008991">
    <property type="entry name" value="Translation_prot_SH3-like_sf"/>
</dbReference>
<dbReference type="PROSITE" id="PS00467">
    <property type="entry name" value="RIBOSOMAL_L2"/>
    <property type="match status" value="1"/>
</dbReference>
<dbReference type="Gene3D" id="2.40.50.140">
    <property type="entry name" value="Nucleic acid-binding proteins"/>
    <property type="match status" value="1"/>
</dbReference>